<dbReference type="AlphaFoldDB" id="A0A2J8B278"/>
<dbReference type="Proteomes" id="UP000236394">
    <property type="component" value="Unassembled WGS sequence"/>
</dbReference>
<proteinExistence type="predicted"/>
<reference evidence="2" key="1">
    <citation type="submission" date="2017-04" db="EMBL/GenBank/DDBJ databases">
        <authorList>
            <person name="Bumgarner R.E."/>
            <person name="Fredricks D.N."/>
            <person name="Srinivasan S."/>
        </authorList>
    </citation>
    <scope>NUCLEOTIDE SEQUENCE [LARGE SCALE GENOMIC DNA]</scope>
    <source>
        <strain evidence="2">KA00405</strain>
    </source>
</reference>
<comment type="caution">
    <text evidence="1">The sequence shown here is derived from an EMBL/GenBank/DDBJ whole genome shotgun (WGS) entry which is preliminary data.</text>
</comment>
<evidence type="ECO:0000313" key="1">
    <source>
        <dbReference type="EMBL" id="PNH18887.1"/>
    </source>
</evidence>
<name>A0A2J8B278_9FIRM</name>
<sequence>MGGGSIEGKNKNTSISCWRSKQMCFHAEYAKHIHIWFEYFSIILPFCQLEQLILVVLQQEKPHISGESRYYVKNKCEKIR</sequence>
<gene>
    <name evidence="1" type="ORF">B7R76_04875</name>
</gene>
<organism evidence="1 2">
    <name type="scientific">Mageeibacillus indolicus</name>
    <dbReference type="NCBI Taxonomy" id="884684"/>
    <lineage>
        <taxon>Bacteria</taxon>
        <taxon>Bacillati</taxon>
        <taxon>Bacillota</taxon>
        <taxon>Clostridia</taxon>
        <taxon>Eubacteriales</taxon>
        <taxon>Oscillospiraceae</taxon>
        <taxon>Mageeibacillus</taxon>
    </lineage>
</organism>
<protein>
    <submittedName>
        <fullName evidence="1">Uncharacterized protein</fullName>
    </submittedName>
</protein>
<dbReference type="EMBL" id="NBZD01000002">
    <property type="protein sequence ID" value="PNH18887.1"/>
    <property type="molecule type" value="Genomic_DNA"/>
</dbReference>
<accession>A0A2J8B278</accession>
<evidence type="ECO:0000313" key="2">
    <source>
        <dbReference type="Proteomes" id="UP000236394"/>
    </source>
</evidence>